<gene>
    <name evidence="4" type="ORF">GCM10022392_21030</name>
</gene>
<dbReference type="Gene3D" id="2.40.10.500">
    <property type="match status" value="1"/>
</dbReference>
<name>A0ABP7WUR3_9SPHI</name>
<keyword evidence="2" id="KW-0732">Signal</keyword>
<evidence type="ECO:0000256" key="2">
    <source>
        <dbReference type="SAM" id="SignalP"/>
    </source>
</evidence>
<dbReference type="PANTHER" id="PTHR13833:SF71">
    <property type="entry name" value="NHL DOMAIN-CONTAINING PROTEIN"/>
    <property type="match status" value="1"/>
</dbReference>
<dbReference type="Gene3D" id="2.120.10.30">
    <property type="entry name" value="TolB, C-terminal domain"/>
    <property type="match status" value="2"/>
</dbReference>
<feature type="compositionally biased region" description="Low complexity" evidence="1">
    <location>
        <begin position="28"/>
        <end position="43"/>
    </location>
</feature>
<accession>A0ABP7WUR3</accession>
<evidence type="ECO:0000256" key="1">
    <source>
        <dbReference type="SAM" id="MobiDB-lite"/>
    </source>
</evidence>
<dbReference type="EMBL" id="BAABCV010000007">
    <property type="protein sequence ID" value="GAA4097353.1"/>
    <property type="molecule type" value="Genomic_DNA"/>
</dbReference>
<evidence type="ECO:0000313" key="5">
    <source>
        <dbReference type="Proteomes" id="UP001500841"/>
    </source>
</evidence>
<evidence type="ECO:0000313" key="4">
    <source>
        <dbReference type="EMBL" id="GAA4097353.1"/>
    </source>
</evidence>
<dbReference type="InterPro" id="IPR002909">
    <property type="entry name" value="IPT_dom"/>
</dbReference>
<dbReference type="InterPro" id="IPR011042">
    <property type="entry name" value="6-blade_b-propeller_TolB-like"/>
</dbReference>
<dbReference type="PROSITE" id="PS51257">
    <property type="entry name" value="PROKAR_LIPOPROTEIN"/>
    <property type="match status" value="1"/>
</dbReference>
<protein>
    <recommendedName>
        <fullName evidence="3">IPT/TIG domain-containing protein</fullName>
    </recommendedName>
</protein>
<dbReference type="SUPFAM" id="SSF81296">
    <property type="entry name" value="E set domains"/>
    <property type="match status" value="1"/>
</dbReference>
<dbReference type="PANTHER" id="PTHR13833">
    <property type="match status" value="1"/>
</dbReference>
<feature type="signal peptide" evidence="2">
    <location>
        <begin position="1"/>
        <end position="25"/>
    </location>
</feature>
<sequence length="436" mass="45856">MKHIYLKRKFYIPALFLIAFGSISGCSKQQQPPKNNSNNNDDSGSITKATTLGDFTPTSGVGGTVIKISGKNFNTVPGNNSVFINGDRLNLYSVTSTEIIAAIPATANTGILTMTSGSTPLASTAKFTIMYGDVNNLYKIHGFQGQHVQVDRSNNIWGHDEHGVYKLNSDGTAVRYTGSFDDYKRITDFTIRPSGDIYIANADNFNIIKVTPQKIATVFAGSGDEGFAEGAGTAAKFSAIGGISHDEAGNLYVIDGHRVRKITSSGMVSTLAGSDADGNADGLGVAAQFGDLAGIAVDEWEGVVYVSDKKYHNIRKITPDGAVTTIAGNGTAGFVDGTGNGAQFYQPGAMAVDPSGNIWIADNNAAGPVYEIRVMNKVGLVRTYIKGTINSGDPVSGSAPFASVINPQGLAFDLAGSLYIDNAGPNVISKMTFKNN</sequence>
<dbReference type="Pfam" id="PF01833">
    <property type="entry name" value="TIG"/>
    <property type="match status" value="1"/>
</dbReference>
<dbReference type="Gene3D" id="2.60.40.10">
    <property type="entry name" value="Immunoglobulins"/>
    <property type="match status" value="1"/>
</dbReference>
<dbReference type="SUPFAM" id="SSF63829">
    <property type="entry name" value="Calcium-dependent phosphotriesterase"/>
    <property type="match status" value="1"/>
</dbReference>
<reference evidence="5" key="1">
    <citation type="journal article" date="2019" name="Int. J. Syst. Evol. Microbiol.">
        <title>The Global Catalogue of Microorganisms (GCM) 10K type strain sequencing project: providing services to taxonomists for standard genome sequencing and annotation.</title>
        <authorList>
            <consortium name="The Broad Institute Genomics Platform"/>
            <consortium name="The Broad Institute Genome Sequencing Center for Infectious Disease"/>
            <person name="Wu L."/>
            <person name="Ma J."/>
        </authorList>
    </citation>
    <scope>NUCLEOTIDE SEQUENCE [LARGE SCALE GENOMIC DNA]</scope>
    <source>
        <strain evidence="5">JCM 17085</strain>
    </source>
</reference>
<dbReference type="RefSeq" id="WP_345103842.1">
    <property type="nucleotide sequence ID" value="NZ_BAABCV010000007.1"/>
</dbReference>
<feature type="region of interest" description="Disordered" evidence="1">
    <location>
        <begin position="28"/>
        <end position="51"/>
    </location>
</feature>
<proteinExistence type="predicted"/>
<dbReference type="CDD" id="cd00603">
    <property type="entry name" value="IPT_PCSR"/>
    <property type="match status" value="1"/>
</dbReference>
<dbReference type="Proteomes" id="UP001500841">
    <property type="component" value="Unassembled WGS sequence"/>
</dbReference>
<comment type="caution">
    <text evidence="4">The sequence shown here is derived from an EMBL/GenBank/DDBJ whole genome shotgun (WGS) entry which is preliminary data.</text>
</comment>
<feature type="chain" id="PRO_5046926880" description="IPT/TIG domain-containing protein" evidence="2">
    <location>
        <begin position="26"/>
        <end position="436"/>
    </location>
</feature>
<dbReference type="InterPro" id="IPR014756">
    <property type="entry name" value="Ig_E-set"/>
</dbReference>
<keyword evidence="5" id="KW-1185">Reference proteome</keyword>
<evidence type="ECO:0000259" key="3">
    <source>
        <dbReference type="Pfam" id="PF01833"/>
    </source>
</evidence>
<feature type="domain" description="IPT/TIG" evidence="3">
    <location>
        <begin position="54"/>
        <end position="109"/>
    </location>
</feature>
<dbReference type="InterPro" id="IPR013783">
    <property type="entry name" value="Ig-like_fold"/>
</dbReference>
<organism evidence="4 5">
    <name type="scientific">Mucilaginibacter panaciglaebae</name>
    <dbReference type="NCBI Taxonomy" id="502331"/>
    <lineage>
        <taxon>Bacteria</taxon>
        <taxon>Pseudomonadati</taxon>
        <taxon>Bacteroidota</taxon>
        <taxon>Sphingobacteriia</taxon>
        <taxon>Sphingobacteriales</taxon>
        <taxon>Sphingobacteriaceae</taxon>
        <taxon>Mucilaginibacter</taxon>
    </lineage>
</organism>